<protein>
    <submittedName>
        <fullName evidence="1">Uncharacterized protein</fullName>
    </submittedName>
</protein>
<evidence type="ECO:0000313" key="2">
    <source>
        <dbReference type="Proteomes" id="UP001565368"/>
    </source>
</evidence>
<proteinExistence type="predicted"/>
<reference evidence="1 2" key="1">
    <citation type="submission" date="2023-08" db="EMBL/GenBank/DDBJ databases">
        <title>Annotated Genome Sequence of Vanrija albida AlHP1.</title>
        <authorList>
            <person name="Herzog R."/>
        </authorList>
    </citation>
    <scope>NUCLEOTIDE SEQUENCE [LARGE SCALE GENOMIC DNA]</scope>
    <source>
        <strain evidence="1 2">AlHP1</strain>
    </source>
</reference>
<comment type="caution">
    <text evidence="1">The sequence shown here is derived from an EMBL/GenBank/DDBJ whole genome shotgun (WGS) entry which is preliminary data.</text>
</comment>
<gene>
    <name evidence="1" type="ORF">Q8F55_006687</name>
</gene>
<accession>A0ABR3PXT3</accession>
<keyword evidence="2" id="KW-1185">Reference proteome</keyword>
<dbReference type="Proteomes" id="UP001565368">
    <property type="component" value="Unassembled WGS sequence"/>
</dbReference>
<evidence type="ECO:0000313" key="1">
    <source>
        <dbReference type="EMBL" id="KAL1407269.1"/>
    </source>
</evidence>
<dbReference type="GeneID" id="95987730"/>
<sequence length="785" mass="84642">MTFTKTTKTAAFAKVHTDGLEQQTRINLRDGVSPLGLGLFGGVNPLGGQFADTFTDAQVLGLDALDALNPRDPASRYAHLPRLAITTEQLPVLQPLPNVLGLPHATYPDAFGARYDDVLAREASVLPQAARLWPSIATANAGPEAHAYSYAALNTHLPLWDPLNVFGVLARSPVAALGAPRIERAVLNDAALRLELTLAHPAWRNPVTSVIGYEAELAVADRKIALHRLRHIQAIIAARYFQHARLAALGFPSVEPIGHWRPFHHFGGNFSGNLSSDLDLGSVFVGPDAVLGSHGILADLARARALGDIAEHEIASLGFDSFYTYPRHLTNPHHVAFRILDNVHRFIERDDYRLANRLAWHWADIDSRVGSASGYDHVFEAQLFDEFLARRLGAFGASVIDPSTLYGSVIGRNLPQRLADAGADIRGITRAMFAGLFPSHSHIPYYREPVRVRHTVGDRSFVELQAELHARHAGWGALGRTVDEGIVSRLIRGGVDRALAYSLTGQTLQRDFAERLISHGVERAVVDSLVLRNIIPVAVEPVYALDSAIDNLYAERLATAGVPSLITEYLIGSQLTRDLGDRLQYFGTRSDIVNRLIIQGLVPTARYGFTGERRGPLALSQGDIIFGKQIRARVNAEKAAEQAATSAATAAATNAAANSAAATGLPSIGSGVAHADGIATPYEGRGTATAQGVATPALETRLAAFGIDEVNPVRTADALARTTVVAEPDLAGSQTHIVDNQVATVGDWVRHRRDAHADGLLERQLAAQLGINNTVPGAYRDWIYA</sequence>
<dbReference type="RefSeq" id="XP_069207213.1">
    <property type="nucleotide sequence ID" value="XM_069355142.1"/>
</dbReference>
<dbReference type="EMBL" id="JBBXJM010000005">
    <property type="protein sequence ID" value="KAL1407269.1"/>
    <property type="molecule type" value="Genomic_DNA"/>
</dbReference>
<organism evidence="1 2">
    <name type="scientific">Vanrija albida</name>
    <dbReference type="NCBI Taxonomy" id="181172"/>
    <lineage>
        <taxon>Eukaryota</taxon>
        <taxon>Fungi</taxon>
        <taxon>Dikarya</taxon>
        <taxon>Basidiomycota</taxon>
        <taxon>Agaricomycotina</taxon>
        <taxon>Tremellomycetes</taxon>
        <taxon>Trichosporonales</taxon>
        <taxon>Trichosporonaceae</taxon>
        <taxon>Vanrija</taxon>
    </lineage>
</organism>
<name>A0ABR3PXT3_9TREE</name>